<dbReference type="PATRIC" id="fig|1216932.3.peg.1448"/>
<accession>W6RYA3</accession>
<evidence type="ECO:0000256" key="2">
    <source>
        <dbReference type="ARBA" id="ARBA00022814"/>
    </source>
</evidence>
<comment type="function">
    <text evidence="6">Involved in transcription antitermination. Required for transcription of ribosomal RNA (rRNA) genes. Binds specifically to the boxA antiterminator sequence of the ribosomal RNA (rrn) operons.</text>
</comment>
<dbReference type="SUPFAM" id="SSF48013">
    <property type="entry name" value="NusB-like"/>
    <property type="match status" value="1"/>
</dbReference>
<reference evidence="8 9" key="1">
    <citation type="submission" date="2013-11" db="EMBL/GenBank/DDBJ databases">
        <title>Complete genome sequence of Clostridum sp. M2/40.</title>
        <authorList>
            <person name="Wibberg D."/>
            <person name="Puehler A."/>
            <person name="Schlueter A."/>
        </authorList>
    </citation>
    <scope>NUCLEOTIDE SEQUENCE [LARGE SCALE GENOMIC DNA]</scope>
    <source>
        <strain evidence="9">M2/40</strain>
    </source>
</reference>
<dbReference type="GO" id="GO:0031564">
    <property type="term" value="P:transcription antitermination"/>
    <property type="evidence" value="ECO:0007669"/>
    <property type="project" value="UniProtKB-KW"/>
</dbReference>
<dbReference type="AlphaFoldDB" id="W6RYA3"/>
<proteinExistence type="inferred from homology"/>
<dbReference type="Gene3D" id="1.10.940.10">
    <property type="entry name" value="NusB-like"/>
    <property type="match status" value="1"/>
</dbReference>
<dbReference type="PANTHER" id="PTHR11078">
    <property type="entry name" value="N UTILIZATION SUBSTANCE PROTEIN B-RELATED"/>
    <property type="match status" value="1"/>
</dbReference>
<evidence type="ECO:0000259" key="7">
    <source>
        <dbReference type="Pfam" id="PF01029"/>
    </source>
</evidence>
<protein>
    <recommendedName>
        <fullName evidence="6">Transcription antitermination protein NusB</fullName>
    </recommendedName>
    <alternativeName>
        <fullName evidence="6">Antitermination factor NusB</fullName>
    </alternativeName>
</protein>
<dbReference type="HOGENOM" id="CLU_087843_3_1_9"/>
<evidence type="ECO:0000313" key="8">
    <source>
        <dbReference type="EMBL" id="CDM68614.1"/>
    </source>
</evidence>
<evidence type="ECO:0000256" key="6">
    <source>
        <dbReference type="HAMAP-Rule" id="MF_00073"/>
    </source>
</evidence>
<keyword evidence="4 6" id="KW-0805">Transcription regulation</keyword>
<dbReference type="STRING" id="1216932.CM240_1455"/>
<dbReference type="PANTHER" id="PTHR11078:SF3">
    <property type="entry name" value="ANTITERMINATION NUSB DOMAIN-CONTAINING PROTEIN"/>
    <property type="match status" value="1"/>
</dbReference>
<dbReference type="NCBIfam" id="TIGR01951">
    <property type="entry name" value="nusB"/>
    <property type="match status" value="1"/>
</dbReference>
<evidence type="ECO:0000256" key="3">
    <source>
        <dbReference type="ARBA" id="ARBA00022884"/>
    </source>
</evidence>
<dbReference type="eggNOG" id="COG0781">
    <property type="taxonomic scope" value="Bacteria"/>
</dbReference>
<gene>
    <name evidence="6" type="primary">nusB</name>
    <name evidence="8" type="ORF">CM240_1455</name>
</gene>
<dbReference type="Proteomes" id="UP000019426">
    <property type="component" value="Chromosome M2/40_rep1"/>
</dbReference>
<dbReference type="GO" id="GO:0006353">
    <property type="term" value="P:DNA-templated transcription termination"/>
    <property type="evidence" value="ECO:0007669"/>
    <property type="project" value="UniProtKB-UniRule"/>
</dbReference>
<dbReference type="Pfam" id="PF01029">
    <property type="entry name" value="NusB"/>
    <property type="match status" value="1"/>
</dbReference>
<keyword evidence="9" id="KW-1185">Reference proteome</keyword>
<dbReference type="GO" id="GO:0005829">
    <property type="term" value="C:cytosol"/>
    <property type="evidence" value="ECO:0007669"/>
    <property type="project" value="TreeGrafter"/>
</dbReference>
<organism evidence="8 9">
    <name type="scientific">Clostridium bornimense</name>
    <dbReference type="NCBI Taxonomy" id="1216932"/>
    <lineage>
        <taxon>Bacteria</taxon>
        <taxon>Bacillati</taxon>
        <taxon>Bacillota</taxon>
        <taxon>Clostridia</taxon>
        <taxon>Eubacteriales</taxon>
        <taxon>Clostridiaceae</taxon>
        <taxon>Clostridium</taxon>
    </lineage>
</organism>
<dbReference type="InterPro" id="IPR006027">
    <property type="entry name" value="NusB_RsmB_TIM44"/>
</dbReference>
<evidence type="ECO:0000256" key="1">
    <source>
        <dbReference type="ARBA" id="ARBA00005952"/>
    </source>
</evidence>
<dbReference type="EMBL" id="HG917868">
    <property type="protein sequence ID" value="CDM68614.1"/>
    <property type="molecule type" value="Genomic_DNA"/>
</dbReference>
<dbReference type="RefSeq" id="WP_044037818.1">
    <property type="nucleotide sequence ID" value="NZ_HG917868.1"/>
</dbReference>
<dbReference type="InterPro" id="IPR011605">
    <property type="entry name" value="NusB_fam"/>
</dbReference>
<feature type="domain" description="NusB/RsmB/TIM44" evidence="7">
    <location>
        <begin position="4"/>
        <end position="134"/>
    </location>
</feature>
<dbReference type="HAMAP" id="MF_00073">
    <property type="entry name" value="NusB"/>
    <property type="match status" value="1"/>
</dbReference>
<dbReference type="KEGG" id="clt:CM240_1455"/>
<keyword evidence="5 6" id="KW-0804">Transcription</keyword>
<dbReference type="InterPro" id="IPR035926">
    <property type="entry name" value="NusB-like_sf"/>
</dbReference>
<dbReference type="OrthoDB" id="9811381at2"/>
<evidence type="ECO:0000313" key="9">
    <source>
        <dbReference type="Proteomes" id="UP000019426"/>
    </source>
</evidence>
<dbReference type="GO" id="GO:0003723">
    <property type="term" value="F:RNA binding"/>
    <property type="evidence" value="ECO:0007669"/>
    <property type="project" value="UniProtKB-UniRule"/>
</dbReference>
<comment type="similarity">
    <text evidence="1 6">Belongs to the NusB family.</text>
</comment>
<name>W6RYA3_9CLOT</name>
<sequence length="135" mass="16014">MNRRKTRELTFKLVYESIIHKFDCDEVFENFVENEVSGKEDKFKDIDLKYLKEKLKNICEKNEELKGYISESSQKWKFERISKINVAILFVAIYEIKYEDDIPKAVSINEALELSKKYSEEKSKGFINGILDKIN</sequence>
<keyword evidence="2 6" id="KW-0889">Transcription antitermination</keyword>
<evidence type="ECO:0000256" key="5">
    <source>
        <dbReference type="ARBA" id="ARBA00023163"/>
    </source>
</evidence>
<keyword evidence="3 6" id="KW-0694">RNA-binding</keyword>
<evidence type="ECO:0000256" key="4">
    <source>
        <dbReference type="ARBA" id="ARBA00023015"/>
    </source>
</evidence>